<reference evidence="2" key="1">
    <citation type="journal article" date="2019" name="Int. J. Syst. Evol. Microbiol.">
        <title>The Global Catalogue of Microorganisms (GCM) 10K type strain sequencing project: providing services to taxonomists for standard genome sequencing and annotation.</title>
        <authorList>
            <consortium name="The Broad Institute Genomics Platform"/>
            <consortium name="The Broad Institute Genome Sequencing Center for Infectious Disease"/>
            <person name="Wu L."/>
            <person name="Ma J."/>
        </authorList>
    </citation>
    <scope>NUCLEOTIDE SEQUENCE [LARGE SCALE GENOMIC DNA]</scope>
    <source>
        <strain evidence="2">JCM 31406</strain>
    </source>
</reference>
<dbReference type="EMBL" id="BMQO01000001">
    <property type="protein sequence ID" value="GGS15585.1"/>
    <property type="molecule type" value="Genomic_DNA"/>
</dbReference>
<comment type="caution">
    <text evidence="1">The sequence shown here is derived from an EMBL/GenBank/DDBJ whole genome shotgun (WGS) entry which is preliminary data.</text>
</comment>
<organism evidence="1 2">
    <name type="scientific">Deinococcus knuensis</name>
    <dbReference type="NCBI Taxonomy" id="1837380"/>
    <lineage>
        <taxon>Bacteria</taxon>
        <taxon>Thermotogati</taxon>
        <taxon>Deinococcota</taxon>
        <taxon>Deinococci</taxon>
        <taxon>Deinococcales</taxon>
        <taxon>Deinococcaceae</taxon>
        <taxon>Deinococcus</taxon>
    </lineage>
</organism>
<protein>
    <submittedName>
        <fullName evidence="1">Uncharacterized protein</fullName>
    </submittedName>
</protein>
<sequence length="59" mass="6644">MKAAPVGVTAEQRAGNVSWLPRNTALMFTRCFKFMPVGVLRLLGMRWTYSLGKRSTARL</sequence>
<name>A0ABQ2SAW9_9DEIO</name>
<accession>A0ABQ2SAW9</accession>
<dbReference type="Proteomes" id="UP000620633">
    <property type="component" value="Unassembled WGS sequence"/>
</dbReference>
<evidence type="ECO:0000313" key="2">
    <source>
        <dbReference type="Proteomes" id="UP000620633"/>
    </source>
</evidence>
<proteinExistence type="predicted"/>
<gene>
    <name evidence="1" type="ORF">GCM10008961_03770</name>
</gene>
<keyword evidence="2" id="KW-1185">Reference proteome</keyword>
<evidence type="ECO:0000313" key="1">
    <source>
        <dbReference type="EMBL" id="GGS15585.1"/>
    </source>
</evidence>